<sequence length="514" mass="56876">MKKTTQKGVCLLLLLGSMLGYSQESPEAKKALLTARLQLIEGSSYYNPTAALATYQQQAAAGNAEAMNGLGLLYSKGIGVAVDEQQGINWLEKAAENGYAKAWYNLGLLYKEGVGATQNQEKAIVCFEKAAKGGYDTAWNTWGGMVMKGKGTAQNYPLAISIFQQGADKGNAACLYSLGYLHYKGFGFPQDYAKAIELFELAAEKRNPVAMYMLGLCYRNGYGVAIDTEKAKYWLNKSAALGFKDSEKELADPEPENANPNQEKTVSITIPEVISITETVAPETFKKVKQAPITANISGNYTGYLLRYDWSGQNIISKTPLQIDLQQDGKQLAGEWREIEGDTAVFTAKIQDDAIVFHDSKIKRTEHFYKGSLNTYEFKEAKLQLLQTEESLYLVGNLQLFNIRERENEKPMYLILEKKQAQTTVTVASEILSKVVVYPNPFSSSFELSFDLTESTNVTASVHSLSGQMLFTTQWNNLNPGAQNKTISLNAPSGYYLLHLTYGTEVKTSILIKK</sequence>
<dbReference type="AlphaFoldDB" id="A0A3S2W9A1"/>
<evidence type="ECO:0000256" key="2">
    <source>
        <dbReference type="SAM" id="SignalP"/>
    </source>
</evidence>
<dbReference type="PANTHER" id="PTHR11102">
    <property type="entry name" value="SEL-1-LIKE PROTEIN"/>
    <property type="match status" value="1"/>
</dbReference>
<dbReference type="Pfam" id="PF18962">
    <property type="entry name" value="Por_Secre_tail"/>
    <property type="match status" value="1"/>
</dbReference>
<protein>
    <submittedName>
        <fullName evidence="4">T9SS type A sorting domain-containing protein</fullName>
    </submittedName>
</protein>
<gene>
    <name evidence="4" type="ORF">EOD40_16235</name>
</gene>
<dbReference type="RefSeq" id="WP_128197327.1">
    <property type="nucleotide sequence ID" value="NZ_SACJ01000014.1"/>
</dbReference>
<dbReference type="InterPro" id="IPR006597">
    <property type="entry name" value="Sel1-like"/>
</dbReference>
<feature type="signal peptide" evidence="2">
    <location>
        <begin position="1"/>
        <end position="22"/>
    </location>
</feature>
<dbReference type="Pfam" id="PF08238">
    <property type="entry name" value="Sel1"/>
    <property type="match status" value="5"/>
</dbReference>
<dbReference type="InterPro" id="IPR026444">
    <property type="entry name" value="Secre_tail"/>
</dbReference>
<dbReference type="EMBL" id="SACJ01000014">
    <property type="protein sequence ID" value="RVT71968.1"/>
    <property type="molecule type" value="Genomic_DNA"/>
</dbReference>
<keyword evidence="5" id="KW-1185">Reference proteome</keyword>
<feature type="domain" description="Secretion system C-terminal sorting" evidence="3">
    <location>
        <begin position="437"/>
        <end position="508"/>
    </location>
</feature>
<dbReference type="PANTHER" id="PTHR11102:SF147">
    <property type="entry name" value="SEL1L ADAPTOR SUBUNIT OF ERAD E3 UBIQUITIN LIGASE"/>
    <property type="match status" value="1"/>
</dbReference>
<organism evidence="4 5">
    <name type="scientific">Flavobacterium sufflavum</name>
    <dbReference type="NCBI Taxonomy" id="1921138"/>
    <lineage>
        <taxon>Bacteria</taxon>
        <taxon>Pseudomonadati</taxon>
        <taxon>Bacteroidota</taxon>
        <taxon>Flavobacteriia</taxon>
        <taxon>Flavobacteriales</taxon>
        <taxon>Flavobacteriaceae</taxon>
        <taxon>Flavobacterium</taxon>
    </lineage>
</organism>
<dbReference type="Proteomes" id="UP000285211">
    <property type="component" value="Unassembled WGS sequence"/>
</dbReference>
<accession>A0A3S2W9A1</accession>
<evidence type="ECO:0000259" key="3">
    <source>
        <dbReference type="Pfam" id="PF18962"/>
    </source>
</evidence>
<evidence type="ECO:0000256" key="1">
    <source>
        <dbReference type="ARBA" id="ARBA00022729"/>
    </source>
</evidence>
<dbReference type="GO" id="GO:0036503">
    <property type="term" value="P:ERAD pathway"/>
    <property type="evidence" value="ECO:0007669"/>
    <property type="project" value="TreeGrafter"/>
</dbReference>
<proteinExistence type="predicted"/>
<dbReference type="OrthoDB" id="1305816at2"/>
<dbReference type="InterPro" id="IPR011990">
    <property type="entry name" value="TPR-like_helical_dom_sf"/>
</dbReference>
<feature type="chain" id="PRO_5018765615" evidence="2">
    <location>
        <begin position="23"/>
        <end position="514"/>
    </location>
</feature>
<comment type="caution">
    <text evidence="4">The sequence shown here is derived from an EMBL/GenBank/DDBJ whole genome shotgun (WGS) entry which is preliminary data.</text>
</comment>
<evidence type="ECO:0000313" key="5">
    <source>
        <dbReference type="Proteomes" id="UP000285211"/>
    </source>
</evidence>
<dbReference type="Gene3D" id="1.25.40.10">
    <property type="entry name" value="Tetratricopeptide repeat domain"/>
    <property type="match status" value="1"/>
</dbReference>
<evidence type="ECO:0000313" key="4">
    <source>
        <dbReference type="EMBL" id="RVT71968.1"/>
    </source>
</evidence>
<dbReference type="SUPFAM" id="SSF81901">
    <property type="entry name" value="HCP-like"/>
    <property type="match status" value="2"/>
</dbReference>
<dbReference type="SMART" id="SM00671">
    <property type="entry name" value="SEL1"/>
    <property type="match status" value="5"/>
</dbReference>
<dbReference type="InterPro" id="IPR050767">
    <property type="entry name" value="Sel1_AlgK"/>
</dbReference>
<reference evidence="4 5" key="1">
    <citation type="submission" date="2019-01" db="EMBL/GenBank/DDBJ databases">
        <authorList>
            <person name="Chen W.-M."/>
        </authorList>
    </citation>
    <scope>NUCLEOTIDE SEQUENCE [LARGE SCALE GENOMIC DNA]</scope>
    <source>
        <strain evidence="4 5">BBQ-12</strain>
    </source>
</reference>
<keyword evidence="1 2" id="KW-0732">Signal</keyword>
<dbReference type="NCBIfam" id="TIGR04183">
    <property type="entry name" value="Por_Secre_tail"/>
    <property type="match status" value="1"/>
</dbReference>
<name>A0A3S2W9A1_9FLAO</name>